<evidence type="ECO:0000313" key="3">
    <source>
        <dbReference type="Proteomes" id="UP000325315"/>
    </source>
</evidence>
<dbReference type="AlphaFoldDB" id="A0A5B6UX20"/>
<gene>
    <name evidence="2" type="ORF">EPI10_027794</name>
</gene>
<reference evidence="3" key="1">
    <citation type="journal article" date="2019" name="Plant Biotechnol. J.">
        <title>Genome sequencing of the Australian wild diploid species Gossypium australe highlights disease resistance and delayed gland morphogenesis.</title>
        <authorList>
            <person name="Cai Y."/>
            <person name="Cai X."/>
            <person name="Wang Q."/>
            <person name="Wang P."/>
            <person name="Zhang Y."/>
            <person name="Cai C."/>
            <person name="Xu Y."/>
            <person name="Wang K."/>
            <person name="Zhou Z."/>
            <person name="Wang C."/>
            <person name="Geng S."/>
            <person name="Li B."/>
            <person name="Dong Q."/>
            <person name="Hou Y."/>
            <person name="Wang H."/>
            <person name="Ai P."/>
            <person name="Liu Z."/>
            <person name="Yi F."/>
            <person name="Sun M."/>
            <person name="An G."/>
            <person name="Cheng J."/>
            <person name="Zhang Y."/>
            <person name="Shi Q."/>
            <person name="Xie Y."/>
            <person name="Shi X."/>
            <person name="Chang Y."/>
            <person name="Huang F."/>
            <person name="Chen Y."/>
            <person name="Hong S."/>
            <person name="Mi L."/>
            <person name="Sun Q."/>
            <person name="Zhang L."/>
            <person name="Zhou B."/>
            <person name="Peng R."/>
            <person name="Zhang X."/>
            <person name="Liu F."/>
        </authorList>
    </citation>
    <scope>NUCLEOTIDE SEQUENCE [LARGE SCALE GENOMIC DNA]</scope>
    <source>
        <strain evidence="3">cv. PA1801</strain>
    </source>
</reference>
<evidence type="ECO:0000256" key="1">
    <source>
        <dbReference type="SAM" id="MobiDB-lite"/>
    </source>
</evidence>
<comment type="caution">
    <text evidence="2">The sequence shown here is derived from an EMBL/GenBank/DDBJ whole genome shotgun (WGS) entry which is preliminary data.</text>
</comment>
<name>A0A5B6UX20_9ROSI</name>
<sequence>MGASYVDARRRELLNLTQGDRLVAEYEAEFLRLNRYARVQAMCSLRGWHQDSIKVLITPQRERDFATLVDKVKITEEVKRTERQNREKERGRNRRDSEPSSSIQRPKKRPV</sequence>
<dbReference type="Proteomes" id="UP000325315">
    <property type="component" value="Unassembled WGS sequence"/>
</dbReference>
<dbReference type="OrthoDB" id="2272416at2759"/>
<organism evidence="2 3">
    <name type="scientific">Gossypium australe</name>
    <dbReference type="NCBI Taxonomy" id="47621"/>
    <lineage>
        <taxon>Eukaryota</taxon>
        <taxon>Viridiplantae</taxon>
        <taxon>Streptophyta</taxon>
        <taxon>Embryophyta</taxon>
        <taxon>Tracheophyta</taxon>
        <taxon>Spermatophyta</taxon>
        <taxon>Magnoliopsida</taxon>
        <taxon>eudicotyledons</taxon>
        <taxon>Gunneridae</taxon>
        <taxon>Pentapetalae</taxon>
        <taxon>rosids</taxon>
        <taxon>malvids</taxon>
        <taxon>Malvales</taxon>
        <taxon>Malvaceae</taxon>
        <taxon>Malvoideae</taxon>
        <taxon>Gossypium</taxon>
    </lineage>
</organism>
<evidence type="ECO:0000313" key="2">
    <source>
        <dbReference type="EMBL" id="KAA3461206.1"/>
    </source>
</evidence>
<feature type="compositionally biased region" description="Basic and acidic residues" evidence="1">
    <location>
        <begin position="78"/>
        <end position="98"/>
    </location>
</feature>
<dbReference type="EMBL" id="SMMG02000009">
    <property type="protein sequence ID" value="KAA3461206.1"/>
    <property type="molecule type" value="Genomic_DNA"/>
</dbReference>
<feature type="region of interest" description="Disordered" evidence="1">
    <location>
        <begin position="78"/>
        <end position="111"/>
    </location>
</feature>
<proteinExistence type="predicted"/>
<keyword evidence="3" id="KW-1185">Reference proteome</keyword>
<protein>
    <submittedName>
        <fullName evidence="2">Zinc finger CCHC domain-containing 8</fullName>
    </submittedName>
</protein>
<accession>A0A5B6UX20</accession>